<dbReference type="Ensembl" id="ENSHHUT00000081336.1">
    <property type="protein sequence ID" value="ENSHHUP00000078793.1"/>
    <property type="gene ID" value="ENSHHUG00000045965.1"/>
</dbReference>
<evidence type="ECO:0000256" key="3">
    <source>
        <dbReference type="ARBA" id="ARBA00022989"/>
    </source>
</evidence>
<accession>A0A4W5QYH0</accession>
<sequence>MGVEEQRAGKFYVERDVLDELCLDQVARRRTHSTTPPLKERVKDSLRCSMSKLKRSVLSTLPVLSWLPRYSVRDNGLGDLISGISVGIMHLPQGMAYALLASVPPVFGLYTSFYPVLVYCILGTSRHISIGKTEWRE</sequence>
<evidence type="ECO:0000259" key="6">
    <source>
        <dbReference type="Pfam" id="PF00916"/>
    </source>
</evidence>
<dbReference type="GeneTree" id="ENSGT00970000197894"/>
<reference evidence="8" key="1">
    <citation type="submission" date="2018-06" db="EMBL/GenBank/DDBJ databases">
        <title>Genome assembly of Danube salmon.</title>
        <authorList>
            <person name="Macqueen D.J."/>
            <person name="Gundappa M.K."/>
        </authorList>
    </citation>
    <scope>NUCLEOTIDE SEQUENCE [LARGE SCALE GENOMIC DNA]</scope>
</reference>
<dbReference type="GO" id="GO:0008271">
    <property type="term" value="F:secondary active sulfate transmembrane transporter activity"/>
    <property type="evidence" value="ECO:0007669"/>
    <property type="project" value="InterPro"/>
</dbReference>
<evidence type="ECO:0000313" key="8">
    <source>
        <dbReference type="Proteomes" id="UP000314982"/>
    </source>
</evidence>
<dbReference type="InterPro" id="IPR018045">
    <property type="entry name" value="S04_transporter_CS"/>
</dbReference>
<proteinExistence type="predicted"/>
<evidence type="ECO:0000256" key="2">
    <source>
        <dbReference type="ARBA" id="ARBA00022692"/>
    </source>
</evidence>
<protein>
    <recommendedName>
        <fullName evidence="6">SLC26A/SulP transporter domain-containing protein</fullName>
    </recommendedName>
</protein>
<dbReference type="PROSITE" id="PS01130">
    <property type="entry name" value="SLC26A"/>
    <property type="match status" value="1"/>
</dbReference>
<evidence type="ECO:0000256" key="1">
    <source>
        <dbReference type="ARBA" id="ARBA00004141"/>
    </source>
</evidence>
<feature type="domain" description="SLC26A/SulP transporter" evidence="6">
    <location>
        <begin position="78"/>
        <end position="133"/>
    </location>
</feature>
<evidence type="ECO:0000256" key="5">
    <source>
        <dbReference type="SAM" id="Phobius"/>
    </source>
</evidence>
<dbReference type="Pfam" id="PF00916">
    <property type="entry name" value="Sulfate_transp"/>
    <property type="match status" value="1"/>
</dbReference>
<dbReference type="InterPro" id="IPR001902">
    <property type="entry name" value="SLC26A/SulP_fam"/>
</dbReference>
<dbReference type="PANTHER" id="PTHR11814">
    <property type="entry name" value="SULFATE TRANSPORTER"/>
    <property type="match status" value="1"/>
</dbReference>
<keyword evidence="4 5" id="KW-0472">Membrane</keyword>
<dbReference type="InterPro" id="IPR011547">
    <property type="entry name" value="SLC26A/SulP_dom"/>
</dbReference>
<dbReference type="GO" id="GO:0016020">
    <property type="term" value="C:membrane"/>
    <property type="evidence" value="ECO:0007669"/>
    <property type="project" value="UniProtKB-SubCell"/>
</dbReference>
<comment type="subcellular location">
    <subcellularLocation>
        <location evidence="1">Membrane</location>
        <topology evidence="1">Multi-pass membrane protein</topology>
    </subcellularLocation>
</comment>
<keyword evidence="3 5" id="KW-1133">Transmembrane helix</keyword>
<feature type="transmembrane region" description="Helical" evidence="5">
    <location>
        <begin position="95"/>
        <end position="122"/>
    </location>
</feature>
<keyword evidence="8" id="KW-1185">Reference proteome</keyword>
<evidence type="ECO:0000313" key="7">
    <source>
        <dbReference type="Ensembl" id="ENSHHUP00000078793.1"/>
    </source>
</evidence>
<dbReference type="AlphaFoldDB" id="A0A4W5QYH0"/>
<dbReference type="Proteomes" id="UP000314982">
    <property type="component" value="Unassembled WGS sequence"/>
</dbReference>
<evidence type="ECO:0000256" key="4">
    <source>
        <dbReference type="ARBA" id="ARBA00023136"/>
    </source>
</evidence>
<reference evidence="7" key="3">
    <citation type="submission" date="2025-09" db="UniProtKB">
        <authorList>
            <consortium name="Ensembl"/>
        </authorList>
    </citation>
    <scope>IDENTIFICATION</scope>
</reference>
<organism evidence="7 8">
    <name type="scientific">Hucho hucho</name>
    <name type="common">huchen</name>
    <dbReference type="NCBI Taxonomy" id="62062"/>
    <lineage>
        <taxon>Eukaryota</taxon>
        <taxon>Metazoa</taxon>
        <taxon>Chordata</taxon>
        <taxon>Craniata</taxon>
        <taxon>Vertebrata</taxon>
        <taxon>Euteleostomi</taxon>
        <taxon>Actinopterygii</taxon>
        <taxon>Neopterygii</taxon>
        <taxon>Teleostei</taxon>
        <taxon>Protacanthopterygii</taxon>
        <taxon>Salmoniformes</taxon>
        <taxon>Salmonidae</taxon>
        <taxon>Salmoninae</taxon>
        <taxon>Hucho</taxon>
    </lineage>
</organism>
<reference evidence="7" key="2">
    <citation type="submission" date="2025-08" db="UniProtKB">
        <authorList>
            <consortium name="Ensembl"/>
        </authorList>
    </citation>
    <scope>IDENTIFICATION</scope>
</reference>
<name>A0A4W5QYH0_9TELE</name>
<keyword evidence="2 5" id="KW-0812">Transmembrane</keyword>